<accession>E3LSC2</accession>
<feature type="transmembrane region" description="Helical" evidence="1">
    <location>
        <begin position="65"/>
        <end position="84"/>
    </location>
</feature>
<dbReference type="RefSeq" id="XP_003113104.2">
    <property type="nucleotide sequence ID" value="XM_003113056.2"/>
</dbReference>
<dbReference type="KEGG" id="crq:GCK72_009466"/>
<organism evidence="3">
    <name type="scientific">Caenorhabditis remanei</name>
    <name type="common">Caenorhabditis vulgaris</name>
    <dbReference type="NCBI Taxonomy" id="31234"/>
    <lineage>
        <taxon>Eukaryota</taxon>
        <taxon>Metazoa</taxon>
        <taxon>Ecdysozoa</taxon>
        <taxon>Nematoda</taxon>
        <taxon>Chromadorea</taxon>
        <taxon>Rhabditida</taxon>
        <taxon>Rhabditina</taxon>
        <taxon>Rhabditomorpha</taxon>
        <taxon>Rhabditoidea</taxon>
        <taxon>Rhabditidae</taxon>
        <taxon>Peloderinae</taxon>
        <taxon>Caenorhabditis</taxon>
    </lineage>
</organism>
<dbReference type="GeneID" id="9814570"/>
<keyword evidence="3" id="KW-1185">Reference proteome</keyword>
<feature type="transmembrane region" description="Helical" evidence="1">
    <location>
        <begin position="38"/>
        <end position="58"/>
    </location>
</feature>
<dbReference type="HOGENOM" id="CLU_872218_0_0_1"/>
<gene>
    <name evidence="2" type="ORF">CRE_25287</name>
</gene>
<keyword evidence="1" id="KW-0812">Transmembrane</keyword>
<keyword evidence="1" id="KW-0472">Membrane</keyword>
<name>E3LSC2_CAERE</name>
<dbReference type="CTD" id="9814570"/>
<sequence length="319" mass="36881">MLQRDERKTISDAIHIILSALVVGFYVIMAVLNHASVLHGIFLVIAVTETIVSFLYVFKITWLMHIHLFCQSVLLIIPVFFLYADLYFYHSVTHSTAFLKSYKMDAFLNFVSEPYSLILSIGLVTVWLWRLFLTRMVIVQQAAKKIIAASKESSLKSKMIKGQHNFLSDILNTTSVIMFLVMAYSTSSSNAYTLVRFAMFEVVFAVFRCPLLIEVQFMYQSVAFSFPCFLAAVYDINKLAGCDTKAFLDSYDLVNVIKYFQEDHTFQIHFLLMFWFVRLVDTYYTVIGLSTFRRVVYKLSRGIVNERLTSLIKELETKD</sequence>
<dbReference type="Proteomes" id="UP000008281">
    <property type="component" value="Unassembled WGS sequence"/>
</dbReference>
<evidence type="ECO:0000256" key="1">
    <source>
        <dbReference type="SAM" id="Phobius"/>
    </source>
</evidence>
<proteinExistence type="predicted"/>
<feature type="transmembrane region" description="Helical" evidence="1">
    <location>
        <begin position="114"/>
        <end position="133"/>
    </location>
</feature>
<dbReference type="OMA" id="WIAIFEL"/>
<feature type="transmembrane region" description="Helical" evidence="1">
    <location>
        <begin position="268"/>
        <end position="292"/>
    </location>
</feature>
<keyword evidence="1" id="KW-1133">Transmembrane helix</keyword>
<evidence type="ECO:0000313" key="3">
    <source>
        <dbReference type="Proteomes" id="UP000008281"/>
    </source>
</evidence>
<evidence type="ECO:0000313" key="2">
    <source>
        <dbReference type="EMBL" id="EFP09358.1"/>
    </source>
</evidence>
<reference evidence="2" key="1">
    <citation type="submission" date="2007-07" db="EMBL/GenBank/DDBJ databases">
        <title>PCAP assembly of the Caenorhabditis remanei genome.</title>
        <authorList>
            <consortium name="The Caenorhabditis remanei Sequencing Consortium"/>
            <person name="Wilson R.K."/>
        </authorList>
    </citation>
    <scope>NUCLEOTIDE SEQUENCE [LARGE SCALE GENOMIC DNA]</scope>
    <source>
        <strain evidence="2">PB4641</strain>
    </source>
</reference>
<feature type="transmembrane region" description="Helical" evidence="1">
    <location>
        <begin position="12"/>
        <end position="32"/>
    </location>
</feature>
<dbReference type="AlphaFoldDB" id="E3LSC2"/>
<dbReference type="InParanoid" id="E3LSC2"/>
<feature type="transmembrane region" description="Helical" evidence="1">
    <location>
        <begin position="166"/>
        <end position="185"/>
    </location>
</feature>
<protein>
    <submittedName>
        <fullName evidence="2">Uncharacterized protein</fullName>
    </submittedName>
</protein>
<dbReference type="EMBL" id="DS268414">
    <property type="protein sequence ID" value="EFP09358.1"/>
    <property type="molecule type" value="Genomic_DNA"/>
</dbReference>